<dbReference type="InterPro" id="IPR023145">
    <property type="entry name" value="YfbU_helix-hairpin_sf"/>
</dbReference>
<proteinExistence type="predicted"/>
<evidence type="ECO:0008006" key="3">
    <source>
        <dbReference type="Google" id="ProtNLM"/>
    </source>
</evidence>
<dbReference type="Proteomes" id="UP000182827">
    <property type="component" value="Unassembled WGS sequence"/>
</dbReference>
<dbReference type="AlphaFoldDB" id="A0A1I6QI88"/>
<dbReference type="InterPro" id="IPR023146">
    <property type="entry name" value="YfbU_alpha-helical_sf"/>
</dbReference>
<reference evidence="2" key="1">
    <citation type="submission" date="2016-10" db="EMBL/GenBank/DDBJ databases">
        <authorList>
            <person name="Varghese N."/>
            <person name="Submissions S."/>
        </authorList>
    </citation>
    <scope>NUCLEOTIDE SEQUENCE [LARGE SCALE GENOMIC DNA]</scope>
    <source>
        <strain evidence="2">ANC 5076</strain>
    </source>
</reference>
<organism evidence="1 2">
    <name type="scientific">Acinetobacter bohemicus</name>
    <dbReference type="NCBI Taxonomy" id="1435036"/>
    <lineage>
        <taxon>Bacteria</taxon>
        <taxon>Pseudomonadati</taxon>
        <taxon>Pseudomonadota</taxon>
        <taxon>Gammaproteobacteria</taxon>
        <taxon>Moraxellales</taxon>
        <taxon>Moraxellaceae</taxon>
        <taxon>Acinetobacter</taxon>
    </lineage>
</organism>
<dbReference type="NCBIfam" id="NF003936">
    <property type="entry name" value="PRK05445.1"/>
    <property type="match status" value="1"/>
</dbReference>
<accession>A0A1I6QI88</accession>
<dbReference type="InterPro" id="IPR005587">
    <property type="entry name" value="UPF0304_YfbU"/>
</dbReference>
<sequence>MSTLKKLTNTERLILANQYKILSKLSDNDYERDYNQQLSDNLLSGHKWLYEDHFQIISDDLADEDTDLVVETLSLYTTLRNNYDDLDDKTVIDEHKITFLGFDGNNESELMTFTKALKENDRFTRIIEKGLTNSHSPMRHKYQTMLNKWKELNKKEILTLDELIFITD</sequence>
<name>A0A1I6QI88_9GAMM</name>
<dbReference type="EMBL" id="FOZU01000004">
    <property type="protein sequence ID" value="SFS52144.1"/>
    <property type="molecule type" value="Genomic_DNA"/>
</dbReference>
<evidence type="ECO:0000313" key="2">
    <source>
        <dbReference type="Proteomes" id="UP000182827"/>
    </source>
</evidence>
<dbReference type="Pfam" id="PF03887">
    <property type="entry name" value="YfbU"/>
    <property type="match status" value="1"/>
</dbReference>
<dbReference type="Gene3D" id="1.10.3190.10">
    <property type="entry name" value="yfbu gene product, domain 2"/>
    <property type="match status" value="1"/>
</dbReference>
<dbReference type="RefSeq" id="WP_074944320.1">
    <property type="nucleotide sequence ID" value="NZ_FOZU01000004.1"/>
</dbReference>
<gene>
    <name evidence="1" type="ORF">SAMN05444586_100467</name>
</gene>
<evidence type="ECO:0000313" key="1">
    <source>
        <dbReference type="EMBL" id="SFS52144.1"/>
    </source>
</evidence>
<dbReference type="Gene3D" id="1.10.287.680">
    <property type="entry name" value="Helix hairpin bin"/>
    <property type="match status" value="1"/>
</dbReference>
<protein>
    <recommendedName>
        <fullName evidence="3">YfbU domain-containing protein</fullName>
    </recommendedName>
</protein>
<keyword evidence="2" id="KW-1185">Reference proteome</keyword>
<dbReference type="SUPFAM" id="SSF116960">
    <property type="entry name" value="YfbU-like"/>
    <property type="match status" value="1"/>
</dbReference>